<evidence type="ECO:0000256" key="4">
    <source>
        <dbReference type="ARBA" id="ARBA00023136"/>
    </source>
</evidence>
<sequence>MSWGIWAIIAIVLLIVETITVDFFFMMLALGAFSTAIVAAFSTSLTLQIITFAVVAVVALLFVRPWARNHINAGTGKESNVYAMTGRNAIALSEITENSGRVKIGGEVWSARTKNDQIIPAGAEVTVLEIEGAHAVVYEVNV</sequence>
<evidence type="ECO:0000256" key="3">
    <source>
        <dbReference type="ARBA" id="ARBA00022989"/>
    </source>
</evidence>
<dbReference type="InterPro" id="IPR052165">
    <property type="entry name" value="Membrane_assoc_protease"/>
</dbReference>
<evidence type="ECO:0000313" key="7">
    <source>
        <dbReference type="EMBL" id="MDR6938623.1"/>
    </source>
</evidence>
<proteinExistence type="predicted"/>
<protein>
    <submittedName>
        <fullName evidence="7">Membrane protein implicated in regulation of membrane protease activity</fullName>
    </submittedName>
</protein>
<evidence type="ECO:0000256" key="2">
    <source>
        <dbReference type="ARBA" id="ARBA00022692"/>
    </source>
</evidence>
<dbReference type="Proteomes" id="UP001266099">
    <property type="component" value="Unassembled WGS sequence"/>
</dbReference>
<dbReference type="PANTHER" id="PTHR33507:SF3">
    <property type="entry name" value="INNER MEMBRANE PROTEIN YBBJ"/>
    <property type="match status" value="1"/>
</dbReference>
<dbReference type="RefSeq" id="WP_309954598.1">
    <property type="nucleotide sequence ID" value="NZ_JAVDUJ010000001.1"/>
</dbReference>
<evidence type="ECO:0000259" key="6">
    <source>
        <dbReference type="Pfam" id="PF01957"/>
    </source>
</evidence>
<dbReference type="EMBL" id="JAVDUJ010000001">
    <property type="protein sequence ID" value="MDR6938623.1"/>
    <property type="molecule type" value="Genomic_DNA"/>
</dbReference>
<gene>
    <name evidence="7" type="ORF">J2S36_000166</name>
</gene>
<organism evidence="7 8">
    <name type="scientific">Arcanobacterium hippocoleae</name>
    <dbReference type="NCBI Taxonomy" id="149017"/>
    <lineage>
        <taxon>Bacteria</taxon>
        <taxon>Bacillati</taxon>
        <taxon>Actinomycetota</taxon>
        <taxon>Actinomycetes</taxon>
        <taxon>Actinomycetales</taxon>
        <taxon>Actinomycetaceae</taxon>
        <taxon>Arcanobacterium</taxon>
    </lineage>
</organism>
<dbReference type="InterPro" id="IPR002810">
    <property type="entry name" value="NfeD-like_C"/>
</dbReference>
<dbReference type="GO" id="GO:0008233">
    <property type="term" value="F:peptidase activity"/>
    <property type="evidence" value="ECO:0007669"/>
    <property type="project" value="UniProtKB-KW"/>
</dbReference>
<keyword evidence="7" id="KW-0378">Hydrolase</keyword>
<name>A0ABU1SZX8_9ACTO</name>
<keyword evidence="4 5" id="KW-0472">Membrane</keyword>
<dbReference type="Pfam" id="PF01957">
    <property type="entry name" value="NfeD"/>
    <property type="match status" value="1"/>
</dbReference>
<evidence type="ECO:0000313" key="8">
    <source>
        <dbReference type="Proteomes" id="UP001266099"/>
    </source>
</evidence>
<accession>A0ABU1SZX8</accession>
<keyword evidence="8" id="KW-1185">Reference proteome</keyword>
<keyword evidence="7" id="KW-0645">Protease</keyword>
<keyword evidence="3 5" id="KW-1133">Transmembrane helix</keyword>
<comment type="subcellular location">
    <subcellularLocation>
        <location evidence="1">Membrane</location>
        <topology evidence="1">Multi-pass membrane protein</topology>
    </subcellularLocation>
</comment>
<feature type="domain" description="NfeD-like C-terminal" evidence="6">
    <location>
        <begin position="83"/>
        <end position="137"/>
    </location>
</feature>
<feature type="transmembrane region" description="Helical" evidence="5">
    <location>
        <begin position="36"/>
        <end position="63"/>
    </location>
</feature>
<reference evidence="7 8" key="1">
    <citation type="submission" date="2023-07" db="EMBL/GenBank/DDBJ databases">
        <title>Sequencing the genomes of 1000 actinobacteria strains.</title>
        <authorList>
            <person name="Klenk H.-P."/>
        </authorList>
    </citation>
    <scope>NUCLEOTIDE SEQUENCE [LARGE SCALE GENOMIC DNA]</scope>
    <source>
        <strain evidence="7 8">DSM 15539</strain>
    </source>
</reference>
<comment type="caution">
    <text evidence="7">The sequence shown here is derived from an EMBL/GenBank/DDBJ whole genome shotgun (WGS) entry which is preliminary data.</text>
</comment>
<dbReference type="SUPFAM" id="SSF141322">
    <property type="entry name" value="NfeD domain-like"/>
    <property type="match status" value="1"/>
</dbReference>
<evidence type="ECO:0000256" key="5">
    <source>
        <dbReference type="SAM" id="Phobius"/>
    </source>
</evidence>
<dbReference type="GO" id="GO:0006508">
    <property type="term" value="P:proteolysis"/>
    <property type="evidence" value="ECO:0007669"/>
    <property type="project" value="UniProtKB-KW"/>
</dbReference>
<keyword evidence="2 5" id="KW-0812">Transmembrane</keyword>
<evidence type="ECO:0000256" key="1">
    <source>
        <dbReference type="ARBA" id="ARBA00004141"/>
    </source>
</evidence>
<dbReference type="PANTHER" id="PTHR33507">
    <property type="entry name" value="INNER MEMBRANE PROTEIN YBBJ"/>
    <property type="match status" value="1"/>
</dbReference>
<dbReference type="InterPro" id="IPR012340">
    <property type="entry name" value="NA-bd_OB-fold"/>
</dbReference>
<dbReference type="Gene3D" id="2.40.50.140">
    <property type="entry name" value="Nucleic acid-binding proteins"/>
    <property type="match status" value="1"/>
</dbReference>
<feature type="transmembrane region" description="Helical" evidence="5">
    <location>
        <begin position="7"/>
        <end position="30"/>
    </location>
</feature>